<dbReference type="GO" id="GO:0005829">
    <property type="term" value="C:cytosol"/>
    <property type="evidence" value="ECO:0007669"/>
    <property type="project" value="TreeGrafter"/>
</dbReference>
<dbReference type="GO" id="GO:0004066">
    <property type="term" value="F:asparagine synthase (glutamine-hydrolyzing) activity"/>
    <property type="evidence" value="ECO:0007669"/>
    <property type="project" value="UniProtKB-EC"/>
</dbReference>
<dbReference type="InterPro" id="IPR006426">
    <property type="entry name" value="Asn_synth_AEB"/>
</dbReference>
<dbReference type="InterPro" id="IPR033738">
    <property type="entry name" value="AsnB_N"/>
</dbReference>
<gene>
    <name evidence="13" type="primary">asnB</name>
    <name evidence="13" type="ORF">H9901_05525</name>
</gene>
<comment type="similarity">
    <text evidence="2">Belongs to the asparagine synthetase family.</text>
</comment>
<feature type="binding site" evidence="10">
    <location>
        <position position="261"/>
    </location>
    <ligand>
        <name>ATP</name>
        <dbReference type="ChEBI" id="CHEBI:30616"/>
    </ligand>
</feature>
<accession>A0A948TK69</accession>
<dbReference type="InterPro" id="IPR029055">
    <property type="entry name" value="Ntn_hydrolases_N"/>
</dbReference>
<feature type="active site" description="For GATase activity" evidence="9">
    <location>
        <position position="2"/>
    </location>
</feature>
<evidence type="ECO:0000256" key="1">
    <source>
        <dbReference type="ARBA" id="ARBA00005187"/>
    </source>
</evidence>
<dbReference type="SUPFAM" id="SSF56235">
    <property type="entry name" value="N-terminal nucleophile aminohydrolases (Ntn hydrolases)"/>
    <property type="match status" value="1"/>
</dbReference>
<keyword evidence="9" id="KW-0028">Amino-acid biosynthesis</keyword>
<reference evidence="13" key="1">
    <citation type="journal article" date="2021" name="PeerJ">
        <title>Extensive microbial diversity within the chicken gut microbiome revealed by metagenomics and culture.</title>
        <authorList>
            <person name="Gilroy R."/>
            <person name="Ravi A."/>
            <person name="Getino M."/>
            <person name="Pursley I."/>
            <person name="Horton D.L."/>
            <person name="Alikhan N.F."/>
            <person name="Baker D."/>
            <person name="Gharbi K."/>
            <person name="Hall N."/>
            <person name="Watson M."/>
            <person name="Adriaenssens E.M."/>
            <person name="Foster-Nyarko E."/>
            <person name="Jarju S."/>
            <person name="Secka A."/>
            <person name="Antonio M."/>
            <person name="Oren A."/>
            <person name="Chaudhuri R.R."/>
            <person name="La Ragione R."/>
            <person name="Hildebrand F."/>
            <person name="Pallen M.J."/>
        </authorList>
    </citation>
    <scope>NUCLEOTIDE SEQUENCE</scope>
    <source>
        <strain evidence="13">F6-6636</strain>
    </source>
</reference>
<dbReference type="PROSITE" id="PS51278">
    <property type="entry name" value="GATASE_TYPE_2"/>
    <property type="match status" value="1"/>
</dbReference>
<feature type="binding site" evidence="10">
    <location>
        <begin position="356"/>
        <end position="357"/>
    </location>
    <ligand>
        <name>ATP</name>
        <dbReference type="ChEBI" id="CHEBI:30616"/>
    </ligand>
</feature>
<dbReference type="PANTHER" id="PTHR43284:SF1">
    <property type="entry name" value="ASPARAGINE SYNTHETASE"/>
    <property type="match status" value="1"/>
</dbReference>
<dbReference type="PIRSF" id="PIRSF001589">
    <property type="entry name" value="Asn_synthetase_glu-h"/>
    <property type="match status" value="1"/>
</dbReference>
<feature type="domain" description="Glutamine amidotransferase type-2" evidence="12">
    <location>
        <begin position="2"/>
        <end position="214"/>
    </location>
</feature>
<dbReference type="GO" id="GO:0005524">
    <property type="term" value="F:ATP binding"/>
    <property type="evidence" value="ECO:0007669"/>
    <property type="project" value="UniProtKB-KW"/>
</dbReference>
<evidence type="ECO:0000256" key="11">
    <source>
        <dbReference type="PIRSR" id="PIRSR001589-3"/>
    </source>
</evidence>
<comment type="pathway">
    <text evidence="1">Amino-acid biosynthesis; L-asparagine biosynthesis; L-asparagine from L-aspartate (L-Gln route): step 1/1.</text>
</comment>
<dbReference type="Pfam" id="PF00733">
    <property type="entry name" value="Asn_synthase"/>
    <property type="match status" value="1"/>
</dbReference>
<feature type="binding site" evidence="10">
    <location>
        <position position="283"/>
    </location>
    <ligand>
        <name>ATP</name>
        <dbReference type="ChEBI" id="CHEBI:30616"/>
    </ligand>
</feature>
<dbReference type="SUPFAM" id="SSF52402">
    <property type="entry name" value="Adenine nucleotide alpha hydrolases-like"/>
    <property type="match status" value="1"/>
</dbReference>
<dbReference type="Pfam" id="PF13537">
    <property type="entry name" value="GATase_7"/>
    <property type="match status" value="1"/>
</dbReference>
<keyword evidence="6 9" id="KW-0061">Asparagine biosynthesis</keyword>
<proteinExistence type="inferred from homology"/>
<evidence type="ECO:0000256" key="7">
    <source>
        <dbReference type="ARBA" id="ARBA00022962"/>
    </source>
</evidence>
<name>A0A948TK69_9LACO</name>
<dbReference type="GO" id="GO:0006529">
    <property type="term" value="P:asparagine biosynthetic process"/>
    <property type="evidence" value="ECO:0007669"/>
    <property type="project" value="UniProtKB-KW"/>
</dbReference>
<evidence type="ECO:0000259" key="12">
    <source>
        <dbReference type="PROSITE" id="PS51278"/>
    </source>
</evidence>
<feature type="binding site" evidence="10">
    <location>
        <position position="100"/>
    </location>
    <ligand>
        <name>L-glutamine</name>
        <dbReference type="ChEBI" id="CHEBI:58359"/>
    </ligand>
</feature>
<dbReference type="InterPro" id="IPR014729">
    <property type="entry name" value="Rossmann-like_a/b/a_fold"/>
</dbReference>
<evidence type="ECO:0000256" key="5">
    <source>
        <dbReference type="ARBA" id="ARBA00022840"/>
    </source>
</evidence>
<dbReference type="InterPro" id="IPR051786">
    <property type="entry name" value="ASN_synthetase/amidase"/>
</dbReference>
<keyword evidence="13" id="KW-0436">Ligase</keyword>
<evidence type="ECO:0000256" key="4">
    <source>
        <dbReference type="ARBA" id="ARBA00022741"/>
    </source>
</evidence>
<evidence type="ECO:0000256" key="6">
    <source>
        <dbReference type="ARBA" id="ARBA00022888"/>
    </source>
</evidence>
<comment type="caution">
    <text evidence="13">The sequence shown here is derived from an EMBL/GenBank/DDBJ whole genome shotgun (WGS) entry which is preliminary data.</text>
</comment>
<evidence type="ECO:0000313" key="13">
    <source>
        <dbReference type="EMBL" id="MBU3852140.1"/>
    </source>
</evidence>
<evidence type="ECO:0000256" key="8">
    <source>
        <dbReference type="ARBA" id="ARBA00048741"/>
    </source>
</evidence>
<dbReference type="NCBIfam" id="TIGR01536">
    <property type="entry name" value="asn_synth_AEB"/>
    <property type="match status" value="1"/>
</dbReference>
<protein>
    <recommendedName>
        <fullName evidence="3">asparagine synthase (glutamine-hydrolyzing)</fullName>
        <ecNumber evidence="3">6.3.5.4</ecNumber>
    </recommendedName>
</protein>
<dbReference type="Gene3D" id="3.60.20.10">
    <property type="entry name" value="Glutamine Phosphoribosylpyrophosphate, subunit 1, domain 1"/>
    <property type="match status" value="1"/>
</dbReference>
<keyword evidence="7 9" id="KW-0315">Glutamine amidotransferase</keyword>
<feature type="site" description="Important for beta-aspartyl-AMP intermediate formation" evidence="11">
    <location>
        <position position="358"/>
    </location>
</feature>
<dbReference type="PANTHER" id="PTHR43284">
    <property type="entry name" value="ASPARAGINE SYNTHETASE (GLUTAMINE-HYDROLYZING)"/>
    <property type="match status" value="1"/>
</dbReference>
<evidence type="ECO:0000256" key="2">
    <source>
        <dbReference type="ARBA" id="ARBA00005752"/>
    </source>
</evidence>
<evidence type="ECO:0000256" key="10">
    <source>
        <dbReference type="PIRSR" id="PIRSR001589-2"/>
    </source>
</evidence>
<organism evidence="13 14">
    <name type="scientific">Candidatus Paralactobacillus gallistercoris</name>
    <dbReference type="NCBI Taxonomy" id="2838724"/>
    <lineage>
        <taxon>Bacteria</taxon>
        <taxon>Bacillati</taxon>
        <taxon>Bacillota</taxon>
        <taxon>Bacilli</taxon>
        <taxon>Lactobacillales</taxon>
        <taxon>Lactobacillaceae</taxon>
        <taxon>Lactobacillus</taxon>
    </lineage>
</organism>
<sequence length="641" mass="73692">MCGIVGFVDPTMTKAEKQPVITKMMERIKHRGPNSTGEYVNDEVALGFRRLSIIDLAGGSQPILNEDETKAIIYNGEIYNFQPLREELIRDGHTFRTHADTEVVLHGYEQWGMEGLLKRVRGMFAFVIWDNTAKELVGARDFFGIKPLYIYQNDGAFLFGSEIKSFLEHPKFKKELNEEALKPYMTFQYSALSETFFKGVYRLPEGHWFKFKDGQLDIHKYWDVDFKDGKMSMNDAVDMIDKAVSESVAAHRISEVAVGSLLSSGVDSSYVTALLKPEYTFSIGFDDKKYHESDDAKKLADKLGLENKSDVVTAQEAFDNFPLIQYHLDEPDSNPSCVPLYFLTKLASKDVTVILSGEGADELFAGYANYGYHTHSRAIRVLANNLKKLPRGARVKIAHTLQKMPNFHGRLHLYENTAPAEEFFIGQAKVFGEDEANDYLNPAYQKSESVHDIVMQSYKKVRNYDDEVKKMQYLDMHMFMPKDILLKADKLSMANSMELRVPFLDKKVAKVAEQIPTKYELTADNSKYALREAANRHLPDEWATREKLGFPVPIKAWLEDDKFYQEVRALFSQDFAAKFFDQDKIIKLLDDTHEKRVDGRRKVWTIYTFLVWYKVFFIDDEIPQYVPDETKANINAVKAEN</sequence>
<evidence type="ECO:0000256" key="9">
    <source>
        <dbReference type="PIRSR" id="PIRSR001589-1"/>
    </source>
</evidence>
<keyword evidence="4 10" id="KW-0547">Nucleotide-binding</keyword>
<dbReference type="InterPro" id="IPR001962">
    <property type="entry name" value="Asn_synthase"/>
</dbReference>
<dbReference type="Proteomes" id="UP000777303">
    <property type="component" value="Unassembled WGS sequence"/>
</dbReference>
<dbReference type="CDD" id="cd00712">
    <property type="entry name" value="AsnB"/>
    <property type="match status" value="1"/>
</dbReference>
<dbReference type="AlphaFoldDB" id="A0A948TK69"/>
<dbReference type="CDD" id="cd01991">
    <property type="entry name" value="Asn_synthase_B_C"/>
    <property type="match status" value="1"/>
</dbReference>
<dbReference type="InterPro" id="IPR017932">
    <property type="entry name" value="GATase_2_dom"/>
</dbReference>
<dbReference type="EMBL" id="JAHLFS010000063">
    <property type="protein sequence ID" value="MBU3852140.1"/>
    <property type="molecule type" value="Genomic_DNA"/>
</dbReference>
<evidence type="ECO:0000256" key="3">
    <source>
        <dbReference type="ARBA" id="ARBA00012737"/>
    </source>
</evidence>
<dbReference type="Gene3D" id="3.40.50.620">
    <property type="entry name" value="HUPs"/>
    <property type="match status" value="2"/>
</dbReference>
<comment type="catalytic activity">
    <reaction evidence="8">
        <text>L-aspartate + L-glutamine + ATP + H2O = L-asparagine + L-glutamate + AMP + diphosphate + H(+)</text>
        <dbReference type="Rhea" id="RHEA:12228"/>
        <dbReference type="ChEBI" id="CHEBI:15377"/>
        <dbReference type="ChEBI" id="CHEBI:15378"/>
        <dbReference type="ChEBI" id="CHEBI:29985"/>
        <dbReference type="ChEBI" id="CHEBI:29991"/>
        <dbReference type="ChEBI" id="CHEBI:30616"/>
        <dbReference type="ChEBI" id="CHEBI:33019"/>
        <dbReference type="ChEBI" id="CHEBI:58048"/>
        <dbReference type="ChEBI" id="CHEBI:58359"/>
        <dbReference type="ChEBI" id="CHEBI:456215"/>
        <dbReference type="EC" id="6.3.5.4"/>
    </reaction>
</comment>
<evidence type="ECO:0000313" key="14">
    <source>
        <dbReference type="Proteomes" id="UP000777303"/>
    </source>
</evidence>
<reference evidence="13" key="2">
    <citation type="submission" date="2021-04" db="EMBL/GenBank/DDBJ databases">
        <authorList>
            <person name="Gilroy R."/>
        </authorList>
    </citation>
    <scope>NUCLEOTIDE SEQUENCE</scope>
    <source>
        <strain evidence="13">F6-6636</strain>
    </source>
</reference>
<dbReference type="EC" id="6.3.5.4" evidence="3"/>
<keyword evidence="5 10" id="KW-0067">ATP-binding</keyword>